<accession>A0A4U5P8J9</accession>
<dbReference type="GO" id="GO:0045943">
    <property type="term" value="P:positive regulation of transcription by RNA polymerase I"/>
    <property type="evidence" value="ECO:0007669"/>
    <property type="project" value="InterPro"/>
</dbReference>
<dbReference type="OrthoDB" id="4096at2759"/>
<keyword evidence="3" id="KW-0698">rRNA processing</keyword>
<evidence type="ECO:0000313" key="8">
    <source>
        <dbReference type="EMBL" id="TKR92579.1"/>
    </source>
</evidence>
<dbReference type="PANTHER" id="PTHR44215:SF1">
    <property type="entry name" value="WD REPEAT-CONTAINING PROTEIN 75"/>
    <property type="match status" value="1"/>
</dbReference>
<dbReference type="GO" id="GO:0003723">
    <property type="term" value="F:RNA binding"/>
    <property type="evidence" value="ECO:0007669"/>
    <property type="project" value="InterPro"/>
</dbReference>
<dbReference type="GO" id="GO:0032040">
    <property type="term" value="C:small-subunit processome"/>
    <property type="evidence" value="ECO:0007669"/>
    <property type="project" value="InterPro"/>
</dbReference>
<dbReference type="SUPFAM" id="SSF69322">
    <property type="entry name" value="Tricorn protease domain 2"/>
    <property type="match status" value="1"/>
</dbReference>
<evidence type="ECO:0000256" key="3">
    <source>
        <dbReference type="ARBA" id="ARBA00022552"/>
    </source>
</evidence>
<dbReference type="AlphaFoldDB" id="A0A4U5P8J9"/>
<dbReference type="Proteomes" id="UP000298663">
    <property type="component" value="Unassembled WGS sequence"/>
</dbReference>
<comment type="caution">
    <text evidence="8">The sequence shown here is derived from an EMBL/GenBank/DDBJ whole genome shotgun (WGS) entry which is preliminary data.</text>
</comment>
<evidence type="ECO:0000256" key="1">
    <source>
        <dbReference type="ARBA" id="ARBA00004604"/>
    </source>
</evidence>
<name>A0A4U5P8J9_STECR</name>
<dbReference type="PANTHER" id="PTHR44215">
    <property type="entry name" value="WD REPEAT-CONTAINING PROTEIN 75"/>
    <property type="match status" value="1"/>
</dbReference>
<proteinExistence type="predicted"/>
<organism evidence="8 9">
    <name type="scientific">Steinernema carpocapsae</name>
    <name type="common">Entomopathogenic nematode</name>
    <dbReference type="NCBI Taxonomy" id="34508"/>
    <lineage>
        <taxon>Eukaryota</taxon>
        <taxon>Metazoa</taxon>
        <taxon>Ecdysozoa</taxon>
        <taxon>Nematoda</taxon>
        <taxon>Chromadorea</taxon>
        <taxon>Rhabditida</taxon>
        <taxon>Tylenchina</taxon>
        <taxon>Panagrolaimomorpha</taxon>
        <taxon>Strongyloidoidea</taxon>
        <taxon>Steinernematidae</taxon>
        <taxon>Steinernema</taxon>
    </lineage>
</organism>
<keyword evidence="6" id="KW-0804">Transcription</keyword>
<protein>
    <submittedName>
        <fullName evidence="8">Uncharacterized protein</fullName>
    </submittedName>
</protein>
<sequence length="752" mass="84418">MANDTFIEERSLGLQIDQVPVVFDERSRRAFVVSNKFVLVFNPQTGKREEILRHDNTVVGCYYREGKLNTFTAVGEYCVWDPESGKLQFCKQLNLSSIAFVHTVEGGSDESTMVFVLGAEEGSTVQKVYRCSAELSDEDGDFSFECVFAPVPLPQSRRHIAFGKDFVVICRGKIVEMSPLFGSAKKAARYELLQEFERIVDNSKVVWNGVAVHGDAVYVTLNIGRVYVWRHVASAGLTGKNRSFFHPGQTEIVQAVSAQHTVFCGTGECSVARYGFVVEGAGRWQSATKLSGLQASVTAIWLSTDECVLAVVLENTRLLFVKTSTMTVLASAEQILWPIEKTLALKSDPLRPDMLVSNARPGVVQWIKPSEWKTKEELDVCEANVPNRVHVLYNEFHSWSEVSVCCLTTDMIVTVERQNNEDRTCTAKFWRRSIVKDVDGESFKVRLEDSFDFDEDLIVSVRGDEDVDAKNFVCKLKPLYNQEHTDEIFIGLDNKGYFYIFKADPERFGGWCYDRLHRTNWQKSSVVHQSSLRSNIFASINHLANSPDSTYLLLWNVDNDRLRVEHVEDSIANLKSVEWAPSGNETTFRYLLYASDHVIGSYDIEALCSMWTVACSGSSLFVTPSLCLAGNNSEYCIFDPEDGRKINAAKFSSDQKIVLATGDLSHYDFVGYDKEEMTVLRNASKKSETTVNPLKKKTPFSDLVEINTNEQASEETFALEATVANKLFDGAAPSLAPVTYLAPLFIRSCLIK</sequence>
<reference evidence="8 9" key="2">
    <citation type="journal article" date="2019" name="G3 (Bethesda)">
        <title>Hybrid Assembly of the Genome of the Entomopathogenic Nematode Steinernema carpocapsae Identifies the X-Chromosome.</title>
        <authorList>
            <person name="Serra L."/>
            <person name="Macchietto M."/>
            <person name="Macias-Munoz A."/>
            <person name="McGill C.J."/>
            <person name="Rodriguez I.M."/>
            <person name="Rodriguez B."/>
            <person name="Murad R."/>
            <person name="Mortazavi A."/>
        </authorList>
    </citation>
    <scope>NUCLEOTIDE SEQUENCE [LARGE SCALE GENOMIC DNA]</scope>
    <source>
        <strain evidence="8 9">ALL</strain>
    </source>
</reference>
<evidence type="ECO:0000256" key="5">
    <source>
        <dbReference type="ARBA" id="ARBA00022737"/>
    </source>
</evidence>
<reference evidence="8 9" key="1">
    <citation type="journal article" date="2015" name="Genome Biol.">
        <title>Comparative genomics of Steinernema reveals deeply conserved gene regulatory networks.</title>
        <authorList>
            <person name="Dillman A.R."/>
            <person name="Macchietto M."/>
            <person name="Porter C.F."/>
            <person name="Rogers A."/>
            <person name="Williams B."/>
            <person name="Antoshechkin I."/>
            <person name="Lee M.M."/>
            <person name="Goodwin Z."/>
            <person name="Lu X."/>
            <person name="Lewis E.E."/>
            <person name="Goodrich-Blair H."/>
            <person name="Stock S.P."/>
            <person name="Adams B.J."/>
            <person name="Sternberg P.W."/>
            <person name="Mortazavi A."/>
        </authorList>
    </citation>
    <scope>NUCLEOTIDE SEQUENCE [LARGE SCALE GENOMIC DNA]</scope>
    <source>
        <strain evidence="8 9">ALL</strain>
    </source>
</reference>
<keyword evidence="2" id="KW-0690">Ribosome biogenesis</keyword>
<dbReference type="STRING" id="34508.A0A4U5P8J9"/>
<dbReference type="SUPFAM" id="SSF50969">
    <property type="entry name" value="YVTN repeat-like/Quinoprotein amine dehydrogenase"/>
    <property type="match status" value="1"/>
</dbReference>
<evidence type="ECO:0000313" key="9">
    <source>
        <dbReference type="Proteomes" id="UP000298663"/>
    </source>
</evidence>
<dbReference type="EMBL" id="AZBU02000002">
    <property type="protein sequence ID" value="TKR92579.1"/>
    <property type="molecule type" value="Genomic_DNA"/>
</dbReference>
<dbReference type="InterPro" id="IPR053826">
    <property type="entry name" value="WDR75"/>
</dbReference>
<keyword evidence="9" id="KW-1185">Reference proteome</keyword>
<keyword evidence="5" id="KW-0677">Repeat</keyword>
<comment type="subcellular location">
    <subcellularLocation>
        <location evidence="1">Nucleus</location>
        <location evidence="1">Nucleolus</location>
    </subcellularLocation>
</comment>
<evidence type="ECO:0000256" key="2">
    <source>
        <dbReference type="ARBA" id="ARBA00022517"/>
    </source>
</evidence>
<keyword evidence="7" id="KW-0539">Nucleus</keyword>
<dbReference type="GO" id="GO:2000234">
    <property type="term" value="P:positive regulation of rRNA processing"/>
    <property type="evidence" value="ECO:0007669"/>
    <property type="project" value="TreeGrafter"/>
</dbReference>
<evidence type="ECO:0000256" key="6">
    <source>
        <dbReference type="ARBA" id="ARBA00023163"/>
    </source>
</evidence>
<keyword evidence="4" id="KW-0853">WD repeat</keyword>
<evidence type="ECO:0000256" key="7">
    <source>
        <dbReference type="ARBA" id="ARBA00023242"/>
    </source>
</evidence>
<dbReference type="GO" id="GO:0006364">
    <property type="term" value="P:rRNA processing"/>
    <property type="evidence" value="ECO:0007669"/>
    <property type="project" value="UniProtKB-KW"/>
</dbReference>
<evidence type="ECO:0000256" key="4">
    <source>
        <dbReference type="ARBA" id="ARBA00022574"/>
    </source>
</evidence>
<gene>
    <name evidence="8" type="ORF">L596_007206</name>
</gene>
<dbReference type="InterPro" id="IPR011044">
    <property type="entry name" value="Quino_amine_DH_bsu"/>
</dbReference>